<feature type="compositionally biased region" description="Pro residues" evidence="1">
    <location>
        <begin position="1"/>
        <end position="14"/>
    </location>
</feature>
<reference evidence="3" key="1">
    <citation type="journal article" date="2015" name="Nat. Genet.">
        <title>The genome and transcriptome of the zoonotic hookworm Ancylostoma ceylanicum identify infection-specific gene families.</title>
        <authorList>
            <person name="Schwarz E.M."/>
            <person name="Hu Y."/>
            <person name="Antoshechkin I."/>
            <person name="Miller M.M."/>
            <person name="Sternberg P.W."/>
            <person name="Aroian R.V."/>
        </authorList>
    </citation>
    <scope>NUCLEOTIDE SEQUENCE</scope>
    <source>
        <strain evidence="3">HY135</strain>
    </source>
</reference>
<name>A0A016VTZ1_9BILA</name>
<feature type="compositionally biased region" description="Polar residues" evidence="1">
    <location>
        <begin position="24"/>
        <end position="37"/>
    </location>
</feature>
<protein>
    <submittedName>
        <fullName evidence="2">Uncharacterized protein</fullName>
    </submittedName>
</protein>
<dbReference type="Proteomes" id="UP000024635">
    <property type="component" value="Unassembled WGS sequence"/>
</dbReference>
<accession>A0A016VTZ1</accession>
<feature type="region of interest" description="Disordered" evidence="1">
    <location>
        <begin position="137"/>
        <end position="226"/>
    </location>
</feature>
<organism evidence="2 3">
    <name type="scientific">Ancylostoma ceylanicum</name>
    <dbReference type="NCBI Taxonomy" id="53326"/>
    <lineage>
        <taxon>Eukaryota</taxon>
        <taxon>Metazoa</taxon>
        <taxon>Ecdysozoa</taxon>
        <taxon>Nematoda</taxon>
        <taxon>Chromadorea</taxon>
        <taxon>Rhabditida</taxon>
        <taxon>Rhabditina</taxon>
        <taxon>Rhabditomorpha</taxon>
        <taxon>Strongyloidea</taxon>
        <taxon>Ancylostomatidae</taxon>
        <taxon>Ancylostomatinae</taxon>
        <taxon>Ancylostoma</taxon>
    </lineage>
</organism>
<dbReference type="STRING" id="53326.A0A016VTZ1"/>
<comment type="caution">
    <text evidence="2">The sequence shown here is derived from an EMBL/GenBank/DDBJ whole genome shotgun (WGS) entry which is preliminary data.</text>
</comment>
<keyword evidence="3" id="KW-1185">Reference proteome</keyword>
<evidence type="ECO:0000313" key="2">
    <source>
        <dbReference type="EMBL" id="EYC30880.1"/>
    </source>
</evidence>
<feature type="region of interest" description="Disordered" evidence="1">
    <location>
        <begin position="68"/>
        <end position="99"/>
    </location>
</feature>
<proteinExistence type="predicted"/>
<feature type="compositionally biased region" description="Polar residues" evidence="1">
    <location>
        <begin position="87"/>
        <end position="99"/>
    </location>
</feature>
<evidence type="ECO:0000313" key="3">
    <source>
        <dbReference type="Proteomes" id="UP000024635"/>
    </source>
</evidence>
<gene>
    <name evidence="2" type="primary">Acey_s0004.g1829</name>
    <name evidence="2" type="ORF">Y032_0004g1829</name>
</gene>
<dbReference type="EMBL" id="JARK01001340">
    <property type="protein sequence ID" value="EYC30880.1"/>
    <property type="molecule type" value="Genomic_DNA"/>
</dbReference>
<feature type="compositionally biased region" description="Polar residues" evidence="1">
    <location>
        <begin position="152"/>
        <end position="204"/>
    </location>
</feature>
<dbReference type="AlphaFoldDB" id="A0A016VTZ1"/>
<sequence>MGPPPPPPPPPPCLPAATLPSGGWKTTQAPRRNNNSVPAAPTQVRPTVDSATLQHAAARLRKTGYHEQIRGNVSNLSDGRVDGENQRLPNGNRTYGSQFNKLDVDSSREPIHATPAYSMHTDSIGVVRGRANPRINIQTTATSSPSPPTHYESPSKTLYQQTFNKPSSESYTENKYESSSVTRTRSPQPFVNTAQTQPQYRNVSPPQPYAPPHYENQPYTPPRYENDAYAQRSRSPYLQPMRQYSTSSNSYSYNTYTNETTRPQQQHAVGPRTVELEWNTPYHPPSSQSPILDPHARIRDFALNNYVEDQPGGHEYIRTVRRETHTRTAPQDFATSIRDQGLTASQREANQYQSSTIRSRDGLPFDANRIYQVCLSTILIYVLFCPTPAGILAPFVDWPVAVKVFPEALSSVCLLVY</sequence>
<feature type="region of interest" description="Disordered" evidence="1">
    <location>
        <begin position="1"/>
        <end position="49"/>
    </location>
</feature>
<evidence type="ECO:0000256" key="1">
    <source>
        <dbReference type="SAM" id="MobiDB-lite"/>
    </source>
</evidence>
<dbReference type="OrthoDB" id="5819643at2759"/>